<dbReference type="HOGENOM" id="CLU_015392_0_0_1"/>
<dbReference type="InterPro" id="IPR036864">
    <property type="entry name" value="Zn2-C6_fun-type_DNA-bd_sf"/>
</dbReference>
<feature type="compositionally biased region" description="Low complexity" evidence="7">
    <location>
        <begin position="77"/>
        <end position="87"/>
    </location>
</feature>
<dbReference type="PROSITE" id="PS00463">
    <property type="entry name" value="ZN2_CY6_FUNGAL_1"/>
    <property type="match status" value="1"/>
</dbReference>
<dbReference type="CDD" id="cd12148">
    <property type="entry name" value="fungal_TF_MHR"/>
    <property type="match status" value="1"/>
</dbReference>
<keyword evidence="6" id="KW-0539">Nucleus</keyword>
<keyword evidence="3" id="KW-0805">Transcription regulation</keyword>
<evidence type="ECO:0000256" key="7">
    <source>
        <dbReference type="SAM" id="MobiDB-lite"/>
    </source>
</evidence>
<keyword evidence="4" id="KW-0238">DNA-binding</keyword>
<dbReference type="FunCoup" id="A7TPQ9">
    <property type="interactions" value="242"/>
</dbReference>
<dbReference type="GO" id="GO:0000978">
    <property type="term" value="F:RNA polymerase II cis-regulatory region sequence-specific DNA binding"/>
    <property type="evidence" value="ECO:0007669"/>
    <property type="project" value="TreeGrafter"/>
</dbReference>
<evidence type="ECO:0000259" key="8">
    <source>
        <dbReference type="PROSITE" id="PS50048"/>
    </source>
</evidence>
<name>A7TPQ9_VANPO</name>
<keyword evidence="1" id="KW-0479">Metal-binding</keyword>
<gene>
    <name evidence="9" type="ORF">Kpol_1049p19</name>
</gene>
<dbReference type="Pfam" id="PF00172">
    <property type="entry name" value="Zn_clus"/>
    <property type="match status" value="1"/>
</dbReference>
<evidence type="ECO:0000256" key="5">
    <source>
        <dbReference type="ARBA" id="ARBA00023163"/>
    </source>
</evidence>
<dbReference type="PhylomeDB" id="A7TPQ9"/>
<dbReference type="Gene3D" id="4.10.240.10">
    <property type="entry name" value="Zn(2)-C6 fungal-type DNA-binding domain"/>
    <property type="match status" value="1"/>
</dbReference>
<feature type="compositionally biased region" description="Polar residues" evidence="7">
    <location>
        <begin position="88"/>
        <end position="101"/>
    </location>
</feature>
<dbReference type="OMA" id="MISELCH"/>
<dbReference type="KEGG" id="vpo:Kpol_1049p19"/>
<dbReference type="InterPro" id="IPR050675">
    <property type="entry name" value="OAF3"/>
</dbReference>
<dbReference type="RefSeq" id="XP_001643619.1">
    <property type="nucleotide sequence ID" value="XM_001643569.1"/>
</dbReference>
<evidence type="ECO:0000256" key="2">
    <source>
        <dbReference type="ARBA" id="ARBA00022833"/>
    </source>
</evidence>
<dbReference type="EMBL" id="DS480446">
    <property type="protein sequence ID" value="EDO15761.1"/>
    <property type="molecule type" value="Genomic_DNA"/>
</dbReference>
<dbReference type="OrthoDB" id="2943660at2759"/>
<dbReference type="SUPFAM" id="SSF57701">
    <property type="entry name" value="Zn2/Cys6 DNA-binding domain"/>
    <property type="match status" value="1"/>
</dbReference>
<dbReference type="CDD" id="cd00067">
    <property type="entry name" value="GAL4"/>
    <property type="match status" value="1"/>
</dbReference>
<evidence type="ECO:0000256" key="6">
    <source>
        <dbReference type="ARBA" id="ARBA00023242"/>
    </source>
</evidence>
<evidence type="ECO:0000313" key="9">
    <source>
        <dbReference type="EMBL" id="EDO15761.1"/>
    </source>
</evidence>
<keyword evidence="10" id="KW-1185">Reference proteome</keyword>
<feature type="region of interest" description="Disordered" evidence="7">
    <location>
        <begin position="75"/>
        <end position="101"/>
    </location>
</feature>
<evidence type="ECO:0000256" key="4">
    <source>
        <dbReference type="ARBA" id="ARBA00023125"/>
    </source>
</evidence>
<dbReference type="GO" id="GO:0008270">
    <property type="term" value="F:zinc ion binding"/>
    <property type="evidence" value="ECO:0007669"/>
    <property type="project" value="InterPro"/>
</dbReference>
<dbReference type="GO" id="GO:0000981">
    <property type="term" value="F:DNA-binding transcription factor activity, RNA polymerase II-specific"/>
    <property type="evidence" value="ECO:0007669"/>
    <property type="project" value="InterPro"/>
</dbReference>
<evidence type="ECO:0000256" key="3">
    <source>
        <dbReference type="ARBA" id="ARBA00023015"/>
    </source>
</evidence>
<dbReference type="eggNOG" id="ENOG502RJ72">
    <property type="taxonomic scope" value="Eukaryota"/>
</dbReference>
<reference evidence="9 10" key="1">
    <citation type="journal article" date="2007" name="Proc. Natl. Acad. Sci. U.S.A.">
        <title>Independent sorting-out of thousands of duplicated gene pairs in two yeast species descended from a whole-genome duplication.</title>
        <authorList>
            <person name="Scannell D.R."/>
            <person name="Frank A.C."/>
            <person name="Conant G.C."/>
            <person name="Byrne K.P."/>
            <person name="Woolfit M."/>
            <person name="Wolfe K.H."/>
        </authorList>
    </citation>
    <scope>NUCLEOTIDE SEQUENCE [LARGE SCALE GENOMIC DNA]</scope>
    <source>
        <strain evidence="10">ATCC 22028 / DSM 70294 / BCRC 21397 / CBS 2163 / NBRC 10782 / NRRL Y-8283 / UCD 57-17</strain>
    </source>
</reference>
<organism evidence="10">
    <name type="scientific">Vanderwaltozyma polyspora (strain ATCC 22028 / DSM 70294 / BCRC 21397 / CBS 2163 / NBRC 10782 / NRRL Y-8283 / UCD 57-17)</name>
    <name type="common">Kluyveromyces polysporus</name>
    <dbReference type="NCBI Taxonomy" id="436907"/>
    <lineage>
        <taxon>Eukaryota</taxon>
        <taxon>Fungi</taxon>
        <taxon>Dikarya</taxon>
        <taxon>Ascomycota</taxon>
        <taxon>Saccharomycotina</taxon>
        <taxon>Saccharomycetes</taxon>
        <taxon>Saccharomycetales</taxon>
        <taxon>Saccharomycetaceae</taxon>
        <taxon>Vanderwaltozyma</taxon>
    </lineage>
</organism>
<feature type="domain" description="Zn(2)-C6 fungal-type" evidence="8">
    <location>
        <begin position="14"/>
        <end position="44"/>
    </location>
</feature>
<dbReference type="GO" id="GO:0045944">
    <property type="term" value="P:positive regulation of transcription by RNA polymerase II"/>
    <property type="evidence" value="ECO:0007669"/>
    <property type="project" value="TreeGrafter"/>
</dbReference>
<dbReference type="PANTHER" id="PTHR31069">
    <property type="entry name" value="OLEATE-ACTIVATED TRANSCRIPTION FACTOR 1-RELATED"/>
    <property type="match status" value="1"/>
</dbReference>
<dbReference type="PROSITE" id="PS50048">
    <property type="entry name" value="ZN2_CY6_FUNGAL_2"/>
    <property type="match status" value="1"/>
</dbReference>
<keyword evidence="2" id="KW-0862">Zinc</keyword>
<protein>
    <recommendedName>
        <fullName evidence="8">Zn(2)-C6 fungal-type domain-containing protein</fullName>
    </recommendedName>
</protein>
<dbReference type="PANTHER" id="PTHR31069:SF29">
    <property type="entry name" value="OLEATE-ACTIVATED TRANSCRIPTION FACTOR 1-RELATED"/>
    <property type="match status" value="1"/>
</dbReference>
<dbReference type="AlphaFoldDB" id="A7TPQ9"/>
<dbReference type="Proteomes" id="UP000000267">
    <property type="component" value="Unassembled WGS sequence"/>
</dbReference>
<proteinExistence type="predicted"/>
<dbReference type="GeneID" id="5543855"/>
<dbReference type="GO" id="GO:0005634">
    <property type="term" value="C:nucleus"/>
    <property type="evidence" value="ECO:0007669"/>
    <property type="project" value="TreeGrafter"/>
</dbReference>
<keyword evidence="5" id="KW-0804">Transcription</keyword>
<dbReference type="SMART" id="SM00066">
    <property type="entry name" value="GAL4"/>
    <property type="match status" value="1"/>
</dbReference>
<evidence type="ECO:0000256" key="1">
    <source>
        <dbReference type="ARBA" id="ARBA00022723"/>
    </source>
</evidence>
<dbReference type="InParanoid" id="A7TPQ9"/>
<dbReference type="InterPro" id="IPR001138">
    <property type="entry name" value="Zn2Cys6_DnaBD"/>
</dbReference>
<accession>A7TPQ9</accession>
<sequence length="943" mass="109381">MVSRVVKKPRPSRVCVQCKKRKLRCDRQRPTCTRCKRSSTICTYDHDSELSVPPEESSKTEFIIQENESTSFEPIFSTTTTNTTNSTVRSRSQDTPSSSIPCISKENIYEERIYEPETTLKQTPDVINNCTEGGFSSYCPPVPIVTPDSIMASAITPATTAVNSSINGLSNNMHSPEEVTKSKLYDIPLTVPSFMKDMKMELWEAKDTIVEYGCLRFVEPAFSTHTFIQLDKYARALCGSIHGISLIKLQERLEENIAKEDGMMVNNNPDNMDILSPLPFIDKAIVKFLEIDSHQSQNAPPLNFFYNFYSIDDDADSKANTSLSILISEIEVMLVDKKDIDILLRKFYEDIYPFYPFMEISIFEKELNSILVLNSQKRYHIKINDKDKRSQLQTLALFLVILSIALRSCHFEPNEITLSESLANDFARQHSLLAHKLLYLLNVFRYTNEYNFMCMLYIYIGDHLNPENLEIHVSQTGLLTLNCLEQYAITLGLNREPAKYERLFEVGKEQPAKLVNLRKKLWVGVQMLKFQVAISDGEIKKQDVEYCEGFLNYSNLRVNLAENNLETSSKFDNTLNVIIEKKYQLFLVMSRMLTSFSIAGEVNLLPLLEKVKRTQEFVNESFPMTSLLNGLGSQEDNNKVEQFWRGSVINYGFIEKSETFRVNIISTLGLMNVYTILFIYFEKKSKFDPESNQKYYEYLVIEYFKNYCKVTKIVIEYLQGKYLAEIPEKFGSSFDKLICFTIFRIWTQQTSLLLRLSHLKELKKNDGDLEYVELISNIYKEVTEQMRCLLELGAEKYEEKYYCFYQTNCMFKYILYLSDSGSFIPALNKYWKREPGNTEIEKRIHNKIYMKWGLHIKDSEFILQNLRNPNTLSVLTKPLLIKIQDLFNDTFNKIDIQEKVSPNTVFQSNYDEQILNQFLENNSAWFTKIIDGHLGELPSFATL</sequence>
<evidence type="ECO:0000313" key="10">
    <source>
        <dbReference type="Proteomes" id="UP000000267"/>
    </source>
</evidence>